<comment type="caution">
    <text evidence="3">The sequence shown here is derived from an EMBL/GenBank/DDBJ whole genome shotgun (WGS) entry which is preliminary data.</text>
</comment>
<dbReference type="RefSeq" id="WP_046971147.1">
    <property type="nucleotide sequence ID" value="NZ_JPLA01000015.1"/>
</dbReference>
<organism evidence="3 4">
    <name type="scientific">Dyella japonica DSM 16301</name>
    <dbReference type="NCBI Taxonomy" id="1440762"/>
    <lineage>
        <taxon>Bacteria</taxon>
        <taxon>Pseudomonadati</taxon>
        <taxon>Pseudomonadota</taxon>
        <taxon>Gammaproteobacteria</taxon>
        <taxon>Lysobacterales</taxon>
        <taxon>Rhodanobacteraceae</taxon>
        <taxon>Dyella</taxon>
    </lineage>
</organism>
<evidence type="ECO:0008006" key="5">
    <source>
        <dbReference type="Google" id="ProtNLM"/>
    </source>
</evidence>
<dbReference type="STRING" id="1440762.Y882_06965"/>
<feature type="non-terminal residue" evidence="3">
    <location>
        <position position="1324"/>
    </location>
</feature>
<proteinExistence type="predicted"/>
<dbReference type="Pfam" id="PF13018">
    <property type="entry name" value="ESPR"/>
    <property type="match status" value="1"/>
</dbReference>
<dbReference type="CDD" id="cd01344">
    <property type="entry name" value="PL2_Passenger_AT"/>
    <property type="match status" value="1"/>
</dbReference>
<dbReference type="SUPFAM" id="SSF51126">
    <property type="entry name" value="Pectin lyase-like"/>
    <property type="match status" value="1"/>
</dbReference>
<gene>
    <name evidence="3" type="ORF">Y882_06965</name>
</gene>
<dbReference type="InterPro" id="IPR012332">
    <property type="entry name" value="Autotransporter_pectin_lyase_C"/>
</dbReference>
<accession>A0A0G9H423</accession>
<dbReference type="EMBL" id="JPLA01000015">
    <property type="protein sequence ID" value="KLD64595.1"/>
    <property type="molecule type" value="Genomic_DNA"/>
</dbReference>
<dbReference type="Pfam" id="PF18883">
    <property type="entry name" value="AC_1"/>
    <property type="match status" value="1"/>
</dbReference>
<evidence type="ECO:0000259" key="2">
    <source>
        <dbReference type="Pfam" id="PF18883"/>
    </source>
</evidence>
<dbReference type="Gene3D" id="2.160.20.20">
    <property type="match status" value="2"/>
</dbReference>
<dbReference type="Proteomes" id="UP000035481">
    <property type="component" value="Unassembled WGS sequence"/>
</dbReference>
<dbReference type="InterPro" id="IPR024973">
    <property type="entry name" value="ESPR"/>
</dbReference>
<sequence length="1324" mass="130903">MNKIYRLVRNTATGQWVAASELANGHTKSGNLSRAVKGAVAAAILHLVPVVASAQTTTYTPGTANGESQAIKVNGGTASLDGTISFSGSKSTIQTVYSYINAYNAGYLTGPVDLNGKMTLNMGPQTNGVTVVDPITHGSSVVKTYASGGLSELAPGGLSAITVYSPTPDGQGPFIDATLANVSGGSTFNMNASGQVGDYSTKNTTYIRVADGTANWNSSNTIAFADSASVSPAQVQPYNMTINLSSYAAAPFAVTTADGPQTKTVANLAEFQAYNTWLIGQLQAGKLGSGAAAQTAYNNAIALAYATNGYVYGVTPYTSPISPTDLMLVPNGTEIGMLANGATAVGHVTAGASMTGLWSSRSGTLLQASNGGTIINDGTVTSVRYGTGMSADTGGHLINNGVHNLGGPGTGVVGEVMADTITGTGTTYVNNGTVNQYAWNFSPNGSSNSTGLRIGAGAVGTNNGTMNIGVNSSGGNAQLSVYGVQVDNGGTFLNGANGVMYLGRAASTDTTSDPMARGGADVVQANGMIGINVAAGGAVLNAGTLVTGDKAQNSRGISVSGSNVNVSNTGLIDVKGHYGGAPLANTGIYSTATSGTVNNAGKITLEGVNTIGIQAMSGGKATSNGTINVAGGADPATGLRNYGVWSDGTSSNVKLTGGAVNLVGNGAIGVHARNLGSIDINGGTVNFQSGTQQIGVFAYGAGSVVNINSAPVGGLNVSTDNSTLFRIEDGAKINNNASAPLIASGANSTALDVTGVGSSANLDNMDITVSGQGATALKVEGGATGQMSGAAKLRLKDGATAVVVDNTKYDLSGTAVGSAQSIFTNKATVNVANAKDVTAFVVKNGGKLINTGDIHLSNGTAIEVVGAGSSVVADASGKNGSITVDDGKAGIYVHGGASLTTNDTITVDNGAAGVLVGDDAGKVTIGRNAHMTGKGSSYGNLITNQSPAGNVLVDGATLEMQGSGAALLSENNLDAASHGHVIVSSNVGGKGIALSKADGSRATGSLALGPSWQIDVTGNGSGVYANTTGDLTINGTQLTASGPGVGVKADAANTVTIANGTTLTATNADAVLVTGNPATLNNEGTINAASANATAIHLGDKGTAFANINGGSITGNVVLGNGDNTALLENSTLNGNLSAGSGSVTFTVRGNNVTHGVLDGGIGGNDTLIFDSHDYTADGSNVDQLRNFEKVNLTNASTMTLNRDFAVGDNNNGAGTLSIDGSSALVAQGNYTVHGHVANRGLISLAGADGVPGNVLTVTGNYTGNGGTVELNTVLGGDASPTDKLVVEGDTSGNARLKINGVADTGAHPNNDGIEVVQVGGKSG</sequence>
<name>A0A0G9H423_9GAMM</name>
<feature type="domain" description="Autochaperone" evidence="2">
    <location>
        <begin position="1244"/>
        <end position="1320"/>
    </location>
</feature>
<evidence type="ECO:0000313" key="4">
    <source>
        <dbReference type="Proteomes" id="UP000035481"/>
    </source>
</evidence>
<reference evidence="3 4" key="1">
    <citation type="journal article" date="2015" name="Antonie Van Leeuwenhoek">
        <title>A phylogenomic and molecular marker based taxonomic framework for the order Xanthomonadales: proposal to transfer the families Algiphilaceae and Solimonadaceae to the order Nevskiales ord. nov. and to create a new family within the order Xanthomonadales, the family Rhodanobacteraceae fam. nov., containing the genus Rhodanobacter and its closest relatives.</title>
        <authorList>
            <person name="Naushad S."/>
            <person name="Adeolu M."/>
            <person name="Wong S."/>
            <person name="Sohail M."/>
            <person name="Schellhorn H.E."/>
            <person name="Gupta R.S."/>
        </authorList>
    </citation>
    <scope>NUCLEOTIDE SEQUENCE [LARGE SCALE GENOMIC DNA]</scope>
    <source>
        <strain evidence="3 4">DSM 16301</strain>
    </source>
</reference>
<dbReference type="InterPro" id="IPR011050">
    <property type="entry name" value="Pectin_lyase_fold/virulence"/>
</dbReference>
<dbReference type="InterPro" id="IPR043990">
    <property type="entry name" value="AC_1"/>
</dbReference>
<evidence type="ECO:0000313" key="3">
    <source>
        <dbReference type="EMBL" id="KLD64595.1"/>
    </source>
</evidence>
<evidence type="ECO:0000259" key="1">
    <source>
        <dbReference type="Pfam" id="PF13018"/>
    </source>
</evidence>
<feature type="domain" description="ESPR" evidence="1">
    <location>
        <begin position="1"/>
        <end position="45"/>
    </location>
</feature>
<protein>
    <recommendedName>
        <fullName evidence="5">ESPR domain-containing protein</fullName>
    </recommendedName>
</protein>